<dbReference type="Proteomes" id="UP000011682">
    <property type="component" value="Unassembled WGS sequence"/>
</dbReference>
<name>S9P165_CYSF2</name>
<keyword evidence="2" id="KW-1185">Reference proteome</keyword>
<proteinExistence type="predicted"/>
<sequence length="39" mass="4415">MPPRPFRIDVPQDVLTDLHRRLAAATSAPDAEDKEDIKE</sequence>
<evidence type="ECO:0000313" key="1">
    <source>
        <dbReference type="EMBL" id="EPX58190.1"/>
    </source>
</evidence>
<reference evidence="1" key="1">
    <citation type="submission" date="2013-05" db="EMBL/GenBank/DDBJ databases">
        <title>Genome assembly of Cystobacter fuscus DSM 2262.</title>
        <authorList>
            <person name="Sharma G."/>
            <person name="Khatri I."/>
            <person name="Kaur C."/>
            <person name="Mayilraj S."/>
            <person name="Subramanian S."/>
        </authorList>
    </citation>
    <scope>NUCLEOTIDE SEQUENCE [LARGE SCALE GENOMIC DNA]</scope>
    <source>
        <strain evidence="1">DSM 2262</strain>
    </source>
</reference>
<dbReference type="EMBL" id="ANAH02000026">
    <property type="protein sequence ID" value="EPX58190.1"/>
    <property type="molecule type" value="Genomic_DNA"/>
</dbReference>
<comment type="caution">
    <text evidence="1">The sequence shown here is derived from an EMBL/GenBank/DDBJ whole genome shotgun (WGS) entry which is preliminary data.</text>
</comment>
<accession>S9P165</accession>
<dbReference type="AlphaFoldDB" id="S9P165"/>
<protein>
    <submittedName>
        <fullName evidence="1">Uncharacterized protein</fullName>
    </submittedName>
</protein>
<gene>
    <name evidence="1" type="ORF">D187_004227</name>
</gene>
<evidence type="ECO:0000313" key="2">
    <source>
        <dbReference type="Proteomes" id="UP000011682"/>
    </source>
</evidence>
<organism evidence="1 2">
    <name type="scientific">Cystobacter fuscus (strain ATCC 25194 / DSM 2262 / NBRC 100088 / M29)</name>
    <dbReference type="NCBI Taxonomy" id="1242864"/>
    <lineage>
        <taxon>Bacteria</taxon>
        <taxon>Pseudomonadati</taxon>
        <taxon>Myxococcota</taxon>
        <taxon>Myxococcia</taxon>
        <taxon>Myxococcales</taxon>
        <taxon>Cystobacterineae</taxon>
        <taxon>Archangiaceae</taxon>
        <taxon>Cystobacter</taxon>
    </lineage>
</organism>